<feature type="signal peptide" evidence="1">
    <location>
        <begin position="1"/>
        <end position="22"/>
    </location>
</feature>
<proteinExistence type="predicted"/>
<dbReference type="SMART" id="SM00409">
    <property type="entry name" value="IG"/>
    <property type="match status" value="1"/>
</dbReference>
<comment type="caution">
    <text evidence="3">The sequence shown here is derived from an EMBL/GenBank/DDBJ whole genome shotgun (WGS) entry which is preliminary data.</text>
</comment>
<evidence type="ECO:0000256" key="1">
    <source>
        <dbReference type="SAM" id="SignalP"/>
    </source>
</evidence>
<accession>A0AAN8FX35</accession>
<sequence length="394" mass="44138">MYTAQGLLCAFLAITLFASGEAVTVTLNPTETQYVKVGQTLTLNFELDVKIQFILKGQVSWFHKDREGNEHKISTQANLEAGQSPEEYQLEFNAEDFIKGSLILLNVQDKTDGEYILKAFEQGAVVHEASVQVSVLHNIEKIELIFEGNEVPITEVVDTVYEAEFKNAKSFVTCTTYGSNPHAALELYMDETLLNPDQVLDIQDPTSTRASPSYKCSITAHIRFLPKHKKLKCVAKVQIPDTVANDFASAEASINLHIISVTPLISCRNKTAVLMDRFVELKCDVSSQKPIKHLYWEVGYNNEIEILYPGNKTADLTEVRIEGDDENKVVTLDIYEAQSRHFDSYFYLIVESTDGKIYKEPVFLRQANGSGVVRPVGLVLVISCLIGLISKWMV</sequence>
<organism evidence="3 4">
    <name type="scientific">Patella caerulea</name>
    <name type="common">Rayed Mediterranean limpet</name>
    <dbReference type="NCBI Taxonomy" id="87958"/>
    <lineage>
        <taxon>Eukaryota</taxon>
        <taxon>Metazoa</taxon>
        <taxon>Spiralia</taxon>
        <taxon>Lophotrochozoa</taxon>
        <taxon>Mollusca</taxon>
        <taxon>Gastropoda</taxon>
        <taxon>Patellogastropoda</taxon>
        <taxon>Patelloidea</taxon>
        <taxon>Patellidae</taxon>
        <taxon>Patella</taxon>
    </lineage>
</organism>
<feature type="domain" description="Immunoglobulin" evidence="2">
    <location>
        <begin position="30"/>
        <end position="136"/>
    </location>
</feature>
<evidence type="ECO:0000313" key="4">
    <source>
        <dbReference type="Proteomes" id="UP001347796"/>
    </source>
</evidence>
<keyword evidence="1" id="KW-0732">Signal</keyword>
<dbReference type="InterPro" id="IPR013783">
    <property type="entry name" value="Ig-like_fold"/>
</dbReference>
<dbReference type="Proteomes" id="UP001347796">
    <property type="component" value="Unassembled WGS sequence"/>
</dbReference>
<dbReference type="EMBL" id="JAZGQO010000021">
    <property type="protein sequence ID" value="KAK6166042.1"/>
    <property type="molecule type" value="Genomic_DNA"/>
</dbReference>
<gene>
    <name evidence="3" type="ORF">SNE40_022827</name>
</gene>
<feature type="chain" id="PRO_5043046570" description="Immunoglobulin domain-containing protein" evidence="1">
    <location>
        <begin position="23"/>
        <end position="394"/>
    </location>
</feature>
<dbReference type="InterPro" id="IPR003599">
    <property type="entry name" value="Ig_sub"/>
</dbReference>
<protein>
    <recommendedName>
        <fullName evidence="2">Immunoglobulin domain-containing protein</fullName>
    </recommendedName>
</protein>
<evidence type="ECO:0000259" key="2">
    <source>
        <dbReference type="SMART" id="SM00409"/>
    </source>
</evidence>
<evidence type="ECO:0000313" key="3">
    <source>
        <dbReference type="EMBL" id="KAK6166042.1"/>
    </source>
</evidence>
<dbReference type="Gene3D" id="2.60.40.10">
    <property type="entry name" value="Immunoglobulins"/>
    <property type="match status" value="1"/>
</dbReference>
<dbReference type="AlphaFoldDB" id="A0AAN8FX35"/>
<name>A0AAN8FX35_PATCE</name>
<reference evidence="3 4" key="1">
    <citation type="submission" date="2024-01" db="EMBL/GenBank/DDBJ databases">
        <title>The genome of the rayed Mediterranean limpet Patella caerulea (Linnaeus, 1758).</title>
        <authorList>
            <person name="Anh-Thu Weber A."/>
            <person name="Halstead-Nussloch G."/>
        </authorList>
    </citation>
    <scope>NUCLEOTIDE SEQUENCE [LARGE SCALE GENOMIC DNA]</scope>
    <source>
        <strain evidence="3">AATW-2023a</strain>
        <tissue evidence="3">Whole specimen</tissue>
    </source>
</reference>
<keyword evidence="4" id="KW-1185">Reference proteome</keyword>